<dbReference type="PANTHER" id="PTHR36440">
    <property type="entry name" value="PUTATIVE (AFU_ORTHOLOGUE AFUA_8G07350)-RELATED"/>
    <property type="match status" value="1"/>
</dbReference>
<dbReference type="InParanoid" id="K1WM33"/>
<name>K1WM33_MARBU</name>
<evidence type="ECO:0000259" key="1">
    <source>
        <dbReference type="Pfam" id="PF00190"/>
    </source>
</evidence>
<dbReference type="Pfam" id="PF00190">
    <property type="entry name" value="Cupin_1"/>
    <property type="match status" value="1"/>
</dbReference>
<dbReference type="GeneID" id="18764415"/>
<dbReference type="STRING" id="1072389.K1WM33"/>
<dbReference type="AlphaFoldDB" id="K1WM33"/>
<dbReference type="RefSeq" id="XP_007296369.1">
    <property type="nucleotide sequence ID" value="XM_007296307.1"/>
</dbReference>
<accession>K1WM33</accession>
<sequence length="181" mass="20087">MAAVQYTDVVVVEEGQGQGGEVLQMGPVTIRILEDGRHTDNRIGSMVLTIQPRTPGPPIHWHRMHDETFLITSGRVRFTTIKAATANSSGPGGPELKSDESLREDLDAKAGDYVVVPTRSIHTFSNPWDEEASFFNTFTPAYYVDYLRMLAKAINEAQSGGKKLTEDEQREVMAQFATFEP</sequence>
<keyword evidence="3" id="KW-1185">Reference proteome</keyword>
<dbReference type="InterPro" id="IPR014710">
    <property type="entry name" value="RmlC-like_jellyroll"/>
</dbReference>
<organism evidence="2 3">
    <name type="scientific">Marssonina brunnea f. sp. multigermtubi (strain MB_m1)</name>
    <name type="common">Marssonina leaf spot fungus</name>
    <dbReference type="NCBI Taxonomy" id="1072389"/>
    <lineage>
        <taxon>Eukaryota</taxon>
        <taxon>Fungi</taxon>
        <taxon>Dikarya</taxon>
        <taxon>Ascomycota</taxon>
        <taxon>Pezizomycotina</taxon>
        <taxon>Leotiomycetes</taxon>
        <taxon>Helotiales</taxon>
        <taxon>Drepanopezizaceae</taxon>
        <taxon>Drepanopeziza</taxon>
    </lineage>
</organism>
<dbReference type="eggNOG" id="ENOG502SNRP">
    <property type="taxonomic scope" value="Eukaryota"/>
</dbReference>
<dbReference type="InterPro" id="IPR011051">
    <property type="entry name" value="RmlC_Cupin_sf"/>
</dbReference>
<dbReference type="InterPro" id="IPR053146">
    <property type="entry name" value="QDO-like"/>
</dbReference>
<proteinExistence type="predicted"/>
<dbReference type="InterPro" id="IPR006045">
    <property type="entry name" value="Cupin_1"/>
</dbReference>
<protein>
    <submittedName>
        <fullName evidence="2">Cupin domain-containing protein</fullName>
    </submittedName>
</protein>
<dbReference type="KEGG" id="mbe:MBM_08480"/>
<dbReference type="OrthoDB" id="4124983at2759"/>
<dbReference type="PANTHER" id="PTHR36440:SF1">
    <property type="entry name" value="PUTATIVE (AFU_ORTHOLOGUE AFUA_8G07350)-RELATED"/>
    <property type="match status" value="1"/>
</dbReference>
<evidence type="ECO:0000313" key="2">
    <source>
        <dbReference type="EMBL" id="EKD13397.1"/>
    </source>
</evidence>
<dbReference type="HOGENOM" id="CLU_103066_0_0_1"/>
<dbReference type="SUPFAM" id="SSF51182">
    <property type="entry name" value="RmlC-like cupins"/>
    <property type="match status" value="1"/>
</dbReference>
<reference evidence="2 3" key="1">
    <citation type="journal article" date="2012" name="BMC Genomics">
        <title>Sequencing the genome of Marssonina brunnea reveals fungus-poplar co-evolution.</title>
        <authorList>
            <person name="Zhu S."/>
            <person name="Cao Y.-Z."/>
            <person name="Jiang C."/>
            <person name="Tan B.-Y."/>
            <person name="Wang Z."/>
            <person name="Feng S."/>
            <person name="Zhang L."/>
            <person name="Su X.-H."/>
            <person name="Brejova B."/>
            <person name="Vinar T."/>
            <person name="Xu M."/>
            <person name="Wang M.-X."/>
            <person name="Zhang S.-G."/>
            <person name="Huang M.-R."/>
            <person name="Wu R."/>
            <person name="Zhou Y."/>
        </authorList>
    </citation>
    <scope>NUCLEOTIDE SEQUENCE [LARGE SCALE GENOMIC DNA]</scope>
    <source>
        <strain evidence="2 3">MB_m1</strain>
    </source>
</reference>
<dbReference type="EMBL" id="JH921450">
    <property type="protein sequence ID" value="EKD13397.1"/>
    <property type="molecule type" value="Genomic_DNA"/>
</dbReference>
<evidence type="ECO:0000313" key="3">
    <source>
        <dbReference type="Proteomes" id="UP000006753"/>
    </source>
</evidence>
<feature type="domain" description="Cupin type-1" evidence="1">
    <location>
        <begin position="58"/>
        <end position="139"/>
    </location>
</feature>
<dbReference type="OMA" id="MKMPRRP"/>
<dbReference type="Proteomes" id="UP000006753">
    <property type="component" value="Unassembled WGS sequence"/>
</dbReference>
<gene>
    <name evidence="2" type="ORF">MBM_08480</name>
</gene>
<dbReference type="Gene3D" id="2.60.120.10">
    <property type="entry name" value="Jelly Rolls"/>
    <property type="match status" value="1"/>
</dbReference>